<sequence>MKNQFFISLNWDDRKLNLMEVSELLASFLIWIARYDIHFLKMNMLMKGKDDVVINTIELEKSGTLINLIQQCLYENKEVELKDIGKEYLLNSKFEEEVGFTTTFYSGGVELEQFVFKVTTGAYDFPGNGVFIDFPNSFSSSFEWYFNLFKNLVEFFNPKWGAVLLKFMIKEHLPFRPPGYITYYSNSVKVPDLPSWVNIDRGKNGRILTLDHENILSNKATYQKYKQLIMDLVALFR</sequence>
<dbReference type="RefSeq" id="WP_066407978.1">
    <property type="nucleotide sequence ID" value="NZ_CP011390.1"/>
</dbReference>
<dbReference type="EMBL" id="CP011390">
    <property type="protein sequence ID" value="ANE52826.1"/>
    <property type="molecule type" value="Genomic_DNA"/>
</dbReference>
<dbReference type="STRING" id="1492898.SY85_22465"/>
<evidence type="ECO:0000313" key="2">
    <source>
        <dbReference type="Proteomes" id="UP000077177"/>
    </source>
</evidence>
<dbReference type="Proteomes" id="UP000077177">
    <property type="component" value="Chromosome"/>
</dbReference>
<gene>
    <name evidence="1" type="ORF">SY85_22465</name>
</gene>
<proteinExistence type="predicted"/>
<dbReference type="AlphaFoldDB" id="A0A172U0P3"/>
<reference evidence="2" key="1">
    <citation type="submission" date="2015-01" db="EMBL/GenBank/DDBJ databases">
        <title>Flavisolibacter sp./LCS9/ whole genome sequencing.</title>
        <authorList>
            <person name="Kim M.K."/>
            <person name="Srinivasan S."/>
            <person name="Lee J.-J."/>
        </authorList>
    </citation>
    <scope>NUCLEOTIDE SEQUENCE [LARGE SCALE GENOMIC DNA]</scope>
    <source>
        <strain evidence="2">LCS9</strain>
    </source>
</reference>
<evidence type="ECO:0008006" key="3">
    <source>
        <dbReference type="Google" id="ProtNLM"/>
    </source>
</evidence>
<organism evidence="1 2">
    <name type="scientific">Flavisolibacter tropicus</name>
    <dbReference type="NCBI Taxonomy" id="1492898"/>
    <lineage>
        <taxon>Bacteria</taxon>
        <taxon>Pseudomonadati</taxon>
        <taxon>Bacteroidota</taxon>
        <taxon>Chitinophagia</taxon>
        <taxon>Chitinophagales</taxon>
        <taxon>Chitinophagaceae</taxon>
        <taxon>Flavisolibacter</taxon>
    </lineage>
</organism>
<reference evidence="1 2" key="2">
    <citation type="journal article" date="2016" name="Int. J. Syst. Evol. Microbiol.">
        <title>Flavisolibacter tropicus sp. nov., isolated from tropical soil.</title>
        <authorList>
            <person name="Lee J.J."/>
            <person name="Kang M.S."/>
            <person name="Kim G.S."/>
            <person name="Lee C.S."/>
            <person name="Lim S."/>
            <person name="Lee J."/>
            <person name="Roh S.H."/>
            <person name="Kang H."/>
            <person name="Ha J.M."/>
            <person name="Bae S."/>
            <person name="Jung H.Y."/>
            <person name="Kim M.K."/>
        </authorList>
    </citation>
    <scope>NUCLEOTIDE SEQUENCE [LARGE SCALE GENOMIC DNA]</scope>
    <source>
        <strain evidence="1 2">LCS9</strain>
    </source>
</reference>
<evidence type="ECO:0000313" key="1">
    <source>
        <dbReference type="EMBL" id="ANE52826.1"/>
    </source>
</evidence>
<accession>A0A172U0P3</accession>
<protein>
    <recommendedName>
        <fullName evidence="3">Immunity protein 52 domain-containing protein</fullName>
    </recommendedName>
</protein>
<dbReference type="KEGG" id="fla:SY85_22465"/>
<name>A0A172U0P3_9BACT</name>
<keyword evidence="2" id="KW-1185">Reference proteome</keyword>